<evidence type="ECO:0000313" key="8">
    <source>
        <dbReference type="Proteomes" id="UP000386847"/>
    </source>
</evidence>
<dbReference type="Proteomes" id="UP000386847">
    <property type="component" value="Chromosome"/>
</dbReference>
<gene>
    <name evidence="7" type="ORF">Rai3103_10780</name>
</gene>
<dbReference type="EMBL" id="CP045725">
    <property type="protein sequence ID" value="QGF25187.1"/>
    <property type="molecule type" value="Genomic_DNA"/>
</dbReference>
<feature type="region of interest" description="Disordered" evidence="5">
    <location>
        <begin position="1"/>
        <end position="20"/>
    </location>
</feature>
<dbReference type="PANTHER" id="PTHR30168:SF0">
    <property type="entry name" value="INNER MEMBRANE PROTEIN"/>
    <property type="match status" value="1"/>
</dbReference>
<evidence type="ECO:0000256" key="6">
    <source>
        <dbReference type="SAM" id="Phobius"/>
    </source>
</evidence>
<sequence length="285" mass="30469">MKFNENADLDPSRSSSGGGGGGRIVVGGAGGLVLILVALFFGIDPANLLGGQTVDTTGGSGQNTLQNCTTVKEIKTEPECRFVAYQNSLDRYWGSVVPKFTPAERFVMFSGQTQTGCGAATAAVGPFYCPSDRMIYLDESFFSTLQQQFGATSTPAVEAYVMGHEYGHHVQNEIGVLAKVTKSGAGADSASVRSELQADCFAGVWFANATKDPKSPIAEVSEQDIREARNAAQAIGDDRIQQETSGRVDRESWTHGSSAQREKWLLQGYRTGDPNGCDTWSARTL</sequence>
<keyword evidence="2 6" id="KW-0812">Transmembrane</keyword>
<evidence type="ECO:0000313" key="7">
    <source>
        <dbReference type="EMBL" id="QGF25187.1"/>
    </source>
</evidence>
<dbReference type="Pfam" id="PF04228">
    <property type="entry name" value="Zn_peptidase"/>
    <property type="match status" value="1"/>
</dbReference>
<evidence type="ECO:0000256" key="5">
    <source>
        <dbReference type="SAM" id="MobiDB-lite"/>
    </source>
</evidence>
<dbReference type="AlphaFoldDB" id="A0A5Q2FHC5"/>
<accession>A0A5Q2FHC5</accession>
<evidence type="ECO:0000256" key="2">
    <source>
        <dbReference type="ARBA" id="ARBA00022692"/>
    </source>
</evidence>
<dbReference type="InterPro" id="IPR007343">
    <property type="entry name" value="Uncharacterised_pept_Zn_put"/>
</dbReference>
<name>A0A5Q2FHC5_9ACTN</name>
<feature type="transmembrane region" description="Helical" evidence="6">
    <location>
        <begin position="20"/>
        <end position="43"/>
    </location>
</feature>
<feature type="compositionally biased region" description="Basic and acidic residues" evidence="5">
    <location>
        <begin position="236"/>
        <end position="253"/>
    </location>
</feature>
<comment type="subcellular location">
    <subcellularLocation>
        <location evidence="1">Membrane</location>
        <topology evidence="1">Single-pass membrane protein</topology>
    </subcellularLocation>
</comment>
<dbReference type="GO" id="GO:0016020">
    <property type="term" value="C:membrane"/>
    <property type="evidence" value="ECO:0007669"/>
    <property type="project" value="UniProtKB-SubCell"/>
</dbReference>
<feature type="region of interest" description="Disordered" evidence="5">
    <location>
        <begin position="235"/>
        <end position="259"/>
    </location>
</feature>
<protein>
    <recommendedName>
        <fullName evidence="9">Neutral zinc metallopeptidase</fullName>
    </recommendedName>
</protein>
<evidence type="ECO:0008006" key="9">
    <source>
        <dbReference type="Google" id="ProtNLM"/>
    </source>
</evidence>
<reference evidence="7 8" key="1">
    <citation type="submission" date="2019-10" db="EMBL/GenBank/DDBJ databases">
        <title>Genomic analysis of Raineyella sp. CBA3103.</title>
        <authorList>
            <person name="Roh S.W."/>
        </authorList>
    </citation>
    <scope>NUCLEOTIDE SEQUENCE [LARGE SCALE GENOMIC DNA]</scope>
    <source>
        <strain evidence="7 8">CBA3103</strain>
    </source>
</reference>
<evidence type="ECO:0000256" key="1">
    <source>
        <dbReference type="ARBA" id="ARBA00004167"/>
    </source>
</evidence>
<keyword evidence="8" id="KW-1185">Reference proteome</keyword>
<dbReference type="PANTHER" id="PTHR30168">
    <property type="entry name" value="PUTATIVE MEMBRANE PROTEIN YPFJ"/>
    <property type="match status" value="1"/>
</dbReference>
<dbReference type="KEGG" id="rain:Rai3103_10780"/>
<keyword evidence="3 6" id="KW-1133">Transmembrane helix</keyword>
<proteinExistence type="predicted"/>
<evidence type="ECO:0000256" key="4">
    <source>
        <dbReference type="ARBA" id="ARBA00023136"/>
    </source>
</evidence>
<evidence type="ECO:0000256" key="3">
    <source>
        <dbReference type="ARBA" id="ARBA00022989"/>
    </source>
</evidence>
<organism evidence="7 8">
    <name type="scientific">Raineyella fluvialis</name>
    <dbReference type="NCBI Taxonomy" id="2662261"/>
    <lineage>
        <taxon>Bacteria</taxon>
        <taxon>Bacillati</taxon>
        <taxon>Actinomycetota</taxon>
        <taxon>Actinomycetes</taxon>
        <taxon>Propionibacteriales</taxon>
        <taxon>Propionibacteriaceae</taxon>
        <taxon>Raineyella</taxon>
    </lineage>
</organism>
<keyword evidence="4 6" id="KW-0472">Membrane</keyword>